<organism evidence="4 5">
    <name type="scientific">Aphanomyces stellatus</name>
    <dbReference type="NCBI Taxonomy" id="120398"/>
    <lineage>
        <taxon>Eukaryota</taxon>
        <taxon>Sar</taxon>
        <taxon>Stramenopiles</taxon>
        <taxon>Oomycota</taxon>
        <taxon>Saprolegniomycetes</taxon>
        <taxon>Saprolegniales</taxon>
        <taxon>Verrucalvaceae</taxon>
        <taxon>Aphanomyces</taxon>
    </lineage>
</organism>
<gene>
    <name evidence="4" type="primary">Aste57867_23727</name>
    <name evidence="3" type="ORF">As57867_023655</name>
    <name evidence="4" type="ORF">ASTE57867_23727</name>
</gene>
<evidence type="ECO:0000256" key="2">
    <source>
        <dbReference type="SAM" id="MobiDB-lite"/>
    </source>
</evidence>
<keyword evidence="5" id="KW-1185">Reference proteome</keyword>
<dbReference type="AlphaFoldDB" id="A0A485LNS4"/>
<evidence type="ECO:0000313" key="5">
    <source>
        <dbReference type="Proteomes" id="UP000332933"/>
    </source>
</evidence>
<keyword evidence="1" id="KW-0175">Coiled coil</keyword>
<dbReference type="Proteomes" id="UP000332933">
    <property type="component" value="Unassembled WGS sequence"/>
</dbReference>
<dbReference type="OrthoDB" id="76069at2759"/>
<reference evidence="4 5" key="1">
    <citation type="submission" date="2019-03" db="EMBL/GenBank/DDBJ databases">
        <authorList>
            <person name="Gaulin E."/>
            <person name="Dumas B."/>
        </authorList>
    </citation>
    <scope>NUCLEOTIDE SEQUENCE [LARGE SCALE GENOMIC DNA]</scope>
    <source>
        <strain evidence="4">CBS 568.67</strain>
    </source>
</reference>
<protein>
    <submittedName>
        <fullName evidence="4">Aste57867_23727 protein</fullName>
    </submittedName>
</protein>
<proteinExistence type="predicted"/>
<evidence type="ECO:0000313" key="4">
    <source>
        <dbReference type="EMBL" id="VFU00372.1"/>
    </source>
</evidence>
<accession>A0A485LNS4</accession>
<dbReference type="EMBL" id="VJMH01007304">
    <property type="protein sequence ID" value="KAF0684263.1"/>
    <property type="molecule type" value="Genomic_DNA"/>
</dbReference>
<feature type="coiled-coil region" evidence="1">
    <location>
        <begin position="73"/>
        <end position="100"/>
    </location>
</feature>
<name>A0A485LNS4_9STRA</name>
<evidence type="ECO:0000313" key="3">
    <source>
        <dbReference type="EMBL" id="KAF0684263.1"/>
    </source>
</evidence>
<reference evidence="3" key="2">
    <citation type="submission" date="2019-06" db="EMBL/GenBank/DDBJ databases">
        <title>Genomics analysis of Aphanomyces spp. identifies a new class of oomycete effector associated with host adaptation.</title>
        <authorList>
            <person name="Gaulin E."/>
        </authorList>
    </citation>
    <scope>NUCLEOTIDE SEQUENCE</scope>
    <source>
        <strain evidence="3">CBS 578.67</strain>
    </source>
</reference>
<feature type="compositionally biased region" description="Polar residues" evidence="2">
    <location>
        <begin position="41"/>
        <end position="51"/>
    </location>
</feature>
<sequence length="432" mass="48856">MADEIEDGKSWDASLQFLIAHDTELDDGLRHVWTMLDDGDSSPTTKAQSPTRLDGGEVTPRPKKKTRPRTTFEIRQREEINQLRNQVDALKATLHAAEVAGTVPAAMPFWKRTAKLERIEMHKVQHENEQLRDAVDQQGTFIQQMQRVFRKKPRLTLVDDIESEEWQSYRLAAKASLRATAIHAIADRQFRRMQNAFLRAGVLDCKETLYRSQLVTEANGASTFQLVNHITLAAPVHIVGTAIWRWLSVEGASERLNEIERIDEHTVYTRAGDKVQPWQSNLIRKRYLQANRVIFVARSVLEDARIPHVATNALENKSSWLQVARLPEDDKQCRLTLLVEADLGRMDSYTTSGGEDLSDILGQLAIADDAKLPGYLPALPAYLQFDPTRVPQDSLRLFIESGKQMQGALLSTVNCAIDAYARCVAEPRVLKL</sequence>
<feature type="region of interest" description="Disordered" evidence="2">
    <location>
        <begin position="36"/>
        <end position="70"/>
    </location>
</feature>
<evidence type="ECO:0000256" key="1">
    <source>
        <dbReference type="SAM" id="Coils"/>
    </source>
</evidence>
<dbReference type="EMBL" id="CAADRA010007330">
    <property type="protein sequence ID" value="VFU00372.1"/>
    <property type="molecule type" value="Genomic_DNA"/>
</dbReference>